<dbReference type="EMBL" id="JBHSQB010000009">
    <property type="protein sequence ID" value="MFC6097685.1"/>
    <property type="molecule type" value="Genomic_DNA"/>
</dbReference>
<sequence>MGMILEFYRLSDEKIIKLKNQSEQSFAEYLEQNYASVYGKEHKENDTVFSLDKTWDVIRFLIIEADKTEHKILSGVYGEPLNGSFYNGYNFLFSENVKLISHTLQKIHYEDLLKFYNEEKMKSQMIYNATNFQLKFLKEEFEILKLAFEKSSQLDSALIINIG</sequence>
<dbReference type="InterPro" id="IPR015068">
    <property type="entry name" value="DUF1877"/>
</dbReference>
<reference evidence="2" key="1">
    <citation type="journal article" date="2019" name="Int. J. Syst. Evol. Microbiol.">
        <title>The Global Catalogue of Microorganisms (GCM) 10K type strain sequencing project: providing services to taxonomists for standard genome sequencing and annotation.</title>
        <authorList>
            <consortium name="The Broad Institute Genomics Platform"/>
            <consortium name="The Broad Institute Genome Sequencing Center for Infectious Disease"/>
            <person name="Wu L."/>
            <person name="Ma J."/>
        </authorList>
    </citation>
    <scope>NUCLEOTIDE SEQUENCE [LARGE SCALE GENOMIC DNA]</scope>
    <source>
        <strain evidence="2">CCUG 49679</strain>
    </source>
</reference>
<gene>
    <name evidence="1" type="ORF">ACFPVY_13595</name>
</gene>
<dbReference type="InterPro" id="IPR035944">
    <property type="entry name" value="YfbM-like_sf"/>
</dbReference>
<keyword evidence="2" id="KW-1185">Reference proteome</keyword>
<dbReference type="Gene3D" id="3.40.1760.10">
    <property type="entry name" value="YfbM-like super family"/>
    <property type="match status" value="1"/>
</dbReference>
<evidence type="ECO:0000313" key="2">
    <source>
        <dbReference type="Proteomes" id="UP001596287"/>
    </source>
</evidence>
<comment type="caution">
    <text evidence="1">The sequence shown here is derived from an EMBL/GenBank/DDBJ whole genome shotgun (WGS) entry which is preliminary data.</text>
</comment>
<name>A0ABW1PS09_9FLAO</name>
<dbReference type="RefSeq" id="WP_379792649.1">
    <property type="nucleotide sequence ID" value="NZ_JBHSQB010000009.1"/>
</dbReference>
<proteinExistence type="predicted"/>
<dbReference type="SUPFAM" id="SSF111069">
    <property type="entry name" value="Hypothetical protein yfbM"/>
    <property type="match status" value="1"/>
</dbReference>
<protein>
    <submittedName>
        <fullName evidence="1">DUF1877 family protein</fullName>
    </submittedName>
</protein>
<accession>A0ABW1PS09</accession>
<dbReference type="Pfam" id="PF08974">
    <property type="entry name" value="DUF1877"/>
    <property type="match status" value="1"/>
</dbReference>
<dbReference type="Proteomes" id="UP001596287">
    <property type="component" value="Unassembled WGS sequence"/>
</dbReference>
<evidence type="ECO:0000313" key="1">
    <source>
        <dbReference type="EMBL" id="MFC6097685.1"/>
    </source>
</evidence>
<organism evidence="1 2">
    <name type="scientific">Flavobacterium qiangtangense</name>
    <dbReference type="NCBI Taxonomy" id="1442595"/>
    <lineage>
        <taxon>Bacteria</taxon>
        <taxon>Pseudomonadati</taxon>
        <taxon>Bacteroidota</taxon>
        <taxon>Flavobacteriia</taxon>
        <taxon>Flavobacteriales</taxon>
        <taxon>Flavobacteriaceae</taxon>
        <taxon>Flavobacterium</taxon>
    </lineage>
</organism>